<dbReference type="AlphaFoldDB" id="A0A4Y8RP69"/>
<accession>A0A4Y8RP69</accession>
<keyword evidence="1" id="KW-1133">Transmembrane helix</keyword>
<feature type="domain" description="TadE-like" evidence="2">
    <location>
        <begin position="62"/>
        <end position="99"/>
    </location>
</feature>
<protein>
    <submittedName>
        <fullName evidence="3">Pilus assembly protein</fullName>
    </submittedName>
</protein>
<organism evidence="3 4">
    <name type="scientific">Jiella endophytica</name>
    <dbReference type="NCBI Taxonomy" id="2558362"/>
    <lineage>
        <taxon>Bacteria</taxon>
        <taxon>Pseudomonadati</taxon>
        <taxon>Pseudomonadota</taxon>
        <taxon>Alphaproteobacteria</taxon>
        <taxon>Hyphomicrobiales</taxon>
        <taxon>Aurantimonadaceae</taxon>
        <taxon>Jiella</taxon>
    </lineage>
</organism>
<gene>
    <name evidence="3" type="ORF">E3C22_07125</name>
</gene>
<evidence type="ECO:0000259" key="2">
    <source>
        <dbReference type="Pfam" id="PF07811"/>
    </source>
</evidence>
<sequence length="230" mass="24860">MAALRRRAARDGDGDERPLLRGRRQCGLHDGALLMRGWSDRIHRTIEELCRAPIRLARDRRGAAAVEFALVVPFMTIIYMAGSDTAIAVSINRKIHNAAGTIGDLVGQVEATTPSQLDGLFDVTSSLMQPYDASGIFLRVTQVKIDANGKATVNWTRSRNTMVGTTALHAGDKYTLPSQFSAEKSASIIVAEAYYSYEALGGFGLIGPIVMGETSYHTPRLGSEVVCNGC</sequence>
<proteinExistence type="predicted"/>
<dbReference type="Proteomes" id="UP000298179">
    <property type="component" value="Unassembled WGS sequence"/>
</dbReference>
<evidence type="ECO:0000313" key="4">
    <source>
        <dbReference type="Proteomes" id="UP000298179"/>
    </source>
</evidence>
<evidence type="ECO:0000313" key="3">
    <source>
        <dbReference type="EMBL" id="TFF25146.1"/>
    </source>
</evidence>
<name>A0A4Y8RP69_9HYPH</name>
<comment type="caution">
    <text evidence="3">The sequence shown here is derived from an EMBL/GenBank/DDBJ whole genome shotgun (WGS) entry which is preliminary data.</text>
</comment>
<evidence type="ECO:0000256" key="1">
    <source>
        <dbReference type="SAM" id="Phobius"/>
    </source>
</evidence>
<keyword evidence="4" id="KW-1185">Reference proteome</keyword>
<dbReference type="InterPro" id="IPR012495">
    <property type="entry name" value="TadE-like_dom"/>
</dbReference>
<keyword evidence="1" id="KW-0812">Transmembrane</keyword>
<reference evidence="3 4" key="1">
    <citation type="submission" date="2019-03" db="EMBL/GenBank/DDBJ databases">
        <title>Jiella endophytica sp. nov., a novel endophytic bacterium isolated from root of Ficus microcarpa Linn. f.</title>
        <authorList>
            <person name="Tuo L."/>
        </authorList>
    </citation>
    <scope>NUCLEOTIDE SEQUENCE [LARGE SCALE GENOMIC DNA]</scope>
    <source>
        <strain evidence="3 4">CBS5Q-3</strain>
    </source>
</reference>
<dbReference type="Pfam" id="PF07811">
    <property type="entry name" value="TadE"/>
    <property type="match status" value="1"/>
</dbReference>
<dbReference type="OrthoDB" id="7355117at2"/>
<keyword evidence="1" id="KW-0472">Membrane</keyword>
<feature type="transmembrane region" description="Helical" evidence="1">
    <location>
        <begin position="63"/>
        <end position="82"/>
    </location>
</feature>
<dbReference type="EMBL" id="SOZD01000002">
    <property type="protein sequence ID" value="TFF25146.1"/>
    <property type="molecule type" value="Genomic_DNA"/>
</dbReference>